<dbReference type="GO" id="GO:0016301">
    <property type="term" value="F:kinase activity"/>
    <property type="evidence" value="ECO:0007669"/>
    <property type="project" value="UniProtKB-KW"/>
</dbReference>
<dbReference type="Gene3D" id="3.40.50.300">
    <property type="entry name" value="P-loop containing nucleotide triphosphate hydrolases"/>
    <property type="match status" value="1"/>
</dbReference>
<dbReference type="CDD" id="cd02028">
    <property type="entry name" value="UMPK_like"/>
    <property type="match status" value="1"/>
</dbReference>
<evidence type="ECO:0000313" key="2">
    <source>
        <dbReference type="EMBL" id="SKA85355.1"/>
    </source>
</evidence>
<evidence type="ECO:0000313" key="3">
    <source>
        <dbReference type="Proteomes" id="UP000190105"/>
    </source>
</evidence>
<dbReference type="SUPFAM" id="SSF52540">
    <property type="entry name" value="P-loop containing nucleoside triphosphate hydrolases"/>
    <property type="match status" value="1"/>
</dbReference>
<name>A0A1T4X8C5_9CLOT</name>
<sequence length="552" mass="63994">MDGKIKVTVSDGKIKECNIGSTILEVLGSGKEIGEPLIALVDGEVQELSKRLHYDVTLTPINIFNPLGLRTYLRSLTFVLIRAVEDVLKGARVTIEHSLSKGLYGEIHYNRRINKDDINLIKKRMFEIVETDEPIEKIKVKKEEAVRIFKDYGMEDKLRLLKYIEFPYINLYKCGYLYDYFYGPMVQSAGYLKVFDLIYYDPGFILLYPSQENPHIVPEFKDLPKLAKVFKETEDWSKIHGVYDVGLLNEKVESQEFKDIVLVAEALHEKKIANIADKIYENRDRIKIVLIAGPSSSGKTTFAKRLSIQLKVLGMKPYAISLDDYFVNRQYTPKDEKGNYDFESIRALDIDLFNKNLLDLLNYKEIELPSFNFIKGEREWLGYKYKMDKDSILIIEGIHGLNETLTSSIPKENKYKIYISALTQLNIDDHNRIPTTDVRLLRRIVRDNMSRGRDAQATILSWPQVREGEEKNIFPYQEEADIMFNSTLVYEMSILKKYAEPLLKNVDVKSTAYIEARRLLLFLSYFKESLDDNIIPLNSILREFIGGSCFYN</sequence>
<evidence type="ECO:0000259" key="1">
    <source>
        <dbReference type="SMART" id="SM00382"/>
    </source>
</evidence>
<dbReference type="InterPro" id="IPR018163">
    <property type="entry name" value="Thr/Ala-tRNA-synth_IIc_edit"/>
</dbReference>
<dbReference type="EMBL" id="FUYH01000006">
    <property type="protein sequence ID" value="SKA85355.1"/>
    <property type="molecule type" value="Genomic_DNA"/>
</dbReference>
<dbReference type="PANTHER" id="PTHR10285">
    <property type="entry name" value="URIDINE KINASE"/>
    <property type="match status" value="1"/>
</dbReference>
<dbReference type="AlphaFoldDB" id="A0A1T4X8C5"/>
<dbReference type="RefSeq" id="WP_078696141.1">
    <property type="nucleotide sequence ID" value="NZ_FUYH01000006.1"/>
</dbReference>
<dbReference type="Gene3D" id="3.30.980.10">
    <property type="entry name" value="Threonyl-trna Synthetase, Chain A, domain 2"/>
    <property type="match status" value="1"/>
</dbReference>
<dbReference type="GO" id="GO:0005524">
    <property type="term" value="F:ATP binding"/>
    <property type="evidence" value="ECO:0007669"/>
    <property type="project" value="InterPro"/>
</dbReference>
<feature type="domain" description="AAA+ ATPase" evidence="1">
    <location>
        <begin position="285"/>
        <end position="446"/>
    </location>
</feature>
<dbReference type="InterPro" id="IPR027417">
    <property type="entry name" value="P-loop_NTPase"/>
</dbReference>
<dbReference type="SMART" id="SM00382">
    <property type="entry name" value="AAA"/>
    <property type="match status" value="1"/>
</dbReference>
<dbReference type="InterPro" id="IPR006083">
    <property type="entry name" value="PRK/URK"/>
</dbReference>
<reference evidence="3" key="1">
    <citation type="submission" date="2017-02" db="EMBL/GenBank/DDBJ databases">
        <authorList>
            <person name="Varghese N."/>
            <person name="Submissions S."/>
        </authorList>
    </citation>
    <scope>NUCLEOTIDE SEQUENCE [LARGE SCALE GENOMIC DNA]</scope>
    <source>
        <strain evidence="3">USBA 833</strain>
    </source>
</reference>
<keyword evidence="3" id="KW-1185">Reference proteome</keyword>
<dbReference type="Proteomes" id="UP000190105">
    <property type="component" value="Unassembled WGS sequence"/>
</dbReference>
<dbReference type="Pfam" id="PF00485">
    <property type="entry name" value="PRK"/>
    <property type="match status" value="1"/>
</dbReference>
<dbReference type="STRING" id="1147123.SAMN05443428_106152"/>
<dbReference type="SUPFAM" id="SSF55186">
    <property type="entry name" value="ThrRS/AlaRS common domain"/>
    <property type="match status" value="1"/>
</dbReference>
<dbReference type="OrthoDB" id="9764644at2"/>
<keyword evidence="2" id="KW-0418">Kinase</keyword>
<proteinExistence type="predicted"/>
<organism evidence="2 3">
    <name type="scientific">Caloramator quimbayensis</name>
    <dbReference type="NCBI Taxonomy" id="1147123"/>
    <lineage>
        <taxon>Bacteria</taxon>
        <taxon>Bacillati</taxon>
        <taxon>Bacillota</taxon>
        <taxon>Clostridia</taxon>
        <taxon>Eubacteriales</taxon>
        <taxon>Clostridiaceae</taxon>
        <taxon>Caloramator</taxon>
    </lineage>
</organism>
<protein>
    <submittedName>
        <fullName evidence="2">Uridine kinase</fullName>
    </submittedName>
</protein>
<accession>A0A1T4X8C5</accession>
<dbReference type="InterPro" id="IPR003593">
    <property type="entry name" value="AAA+_ATPase"/>
</dbReference>
<gene>
    <name evidence="2" type="ORF">SAMN05443428_106152</name>
</gene>
<keyword evidence="2" id="KW-0808">Transferase</keyword>